<keyword evidence="1" id="KW-0732">Signal</keyword>
<evidence type="ECO:0000313" key="3">
    <source>
        <dbReference type="Proteomes" id="UP000759131"/>
    </source>
</evidence>
<dbReference type="EMBL" id="CAJPIZ010000462">
    <property type="protein sequence ID" value="CAG2101497.1"/>
    <property type="molecule type" value="Genomic_DNA"/>
</dbReference>
<sequence length="138" mass="15843">MSVSRLLCVLLVISLVYSASAQKKQKQKKAKNNNGNKNANQDEKEQAIMKQFFDKYCTEDDPNILKKLEACENQEPPEFRTIEKECLLVVANISKPITYKEIIKIECDEVLGEKYPKLQQTVQKIMDCGLDCYGLKHI</sequence>
<keyword evidence="3" id="KW-1185">Reference proteome</keyword>
<evidence type="ECO:0000313" key="2">
    <source>
        <dbReference type="EMBL" id="CAD7621067.1"/>
    </source>
</evidence>
<evidence type="ECO:0000256" key="1">
    <source>
        <dbReference type="SAM" id="SignalP"/>
    </source>
</evidence>
<dbReference type="EMBL" id="OC855037">
    <property type="protein sequence ID" value="CAD7621067.1"/>
    <property type="molecule type" value="Genomic_DNA"/>
</dbReference>
<proteinExistence type="predicted"/>
<dbReference type="OrthoDB" id="10511031at2759"/>
<dbReference type="Proteomes" id="UP000759131">
    <property type="component" value="Unassembled WGS sequence"/>
</dbReference>
<dbReference type="AlphaFoldDB" id="A0A7R9KDH5"/>
<name>A0A7R9KDH5_9ACAR</name>
<feature type="chain" id="PRO_5036210868" evidence="1">
    <location>
        <begin position="22"/>
        <end position="138"/>
    </location>
</feature>
<accession>A0A7R9KDH5</accession>
<feature type="signal peptide" evidence="1">
    <location>
        <begin position="1"/>
        <end position="21"/>
    </location>
</feature>
<reference evidence="2" key="1">
    <citation type="submission" date="2020-11" db="EMBL/GenBank/DDBJ databases">
        <authorList>
            <person name="Tran Van P."/>
        </authorList>
    </citation>
    <scope>NUCLEOTIDE SEQUENCE</scope>
</reference>
<gene>
    <name evidence="2" type="ORF">OSB1V03_LOCUS1544</name>
</gene>
<organism evidence="2">
    <name type="scientific">Medioppia subpectinata</name>
    <dbReference type="NCBI Taxonomy" id="1979941"/>
    <lineage>
        <taxon>Eukaryota</taxon>
        <taxon>Metazoa</taxon>
        <taxon>Ecdysozoa</taxon>
        <taxon>Arthropoda</taxon>
        <taxon>Chelicerata</taxon>
        <taxon>Arachnida</taxon>
        <taxon>Acari</taxon>
        <taxon>Acariformes</taxon>
        <taxon>Sarcoptiformes</taxon>
        <taxon>Oribatida</taxon>
        <taxon>Brachypylina</taxon>
        <taxon>Oppioidea</taxon>
        <taxon>Oppiidae</taxon>
        <taxon>Medioppia</taxon>
    </lineage>
</organism>
<protein>
    <submittedName>
        <fullName evidence="2">Uncharacterized protein</fullName>
    </submittedName>
</protein>